<feature type="domain" description="Aminotransferase-like plant mobile" evidence="2">
    <location>
        <begin position="147"/>
        <end position="240"/>
    </location>
</feature>
<accession>A0A5N6MK67</accession>
<reference evidence="3 4" key="1">
    <citation type="submission" date="2019-05" db="EMBL/GenBank/DDBJ databases">
        <title>Mikania micrantha, genome provides insights into the molecular mechanism of rapid growth.</title>
        <authorList>
            <person name="Liu B."/>
        </authorList>
    </citation>
    <scope>NUCLEOTIDE SEQUENCE [LARGE SCALE GENOMIC DNA]</scope>
    <source>
        <strain evidence="3">NLD-2019</strain>
        <tissue evidence="3">Leaf</tissue>
    </source>
</reference>
<comment type="caution">
    <text evidence="3">The sequence shown here is derived from an EMBL/GenBank/DDBJ whole genome shotgun (WGS) entry which is preliminary data.</text>
</comment>
<proteinExistence type="predicted"/>
<feature type="compositionally biased region" description="Acidic residues" evidence="1">
    <location>
        <begin position="375"/>
        <end position="384"/>
    </location>
</feature>
<keyword evidence="4" id="KW-1185">Reference proteome</keyword>
<dbReference type="AlphaFoldDB" id="A0A5N6MK67"/>
<feature type="domain" description="Aminotransferase-like plant mobile" evidence="2">
    <location>
        <begin position="65"/>
        <end position="128"/>
    </location>
</feature>
<evidence type="ECO:0000256" key="1">
    <source>
        <dbReference type="SAM" id="MobiDB-lite"/>
    </source>
</evidence>
<evidence type="ECO:0000313" key="3">
    <source>
        <dbReference type="EMBL" id="KAD3640432.1"/>
    </source>
</evidence>
<dbReference type="InterPro" id="IPR019557">
    <property type="entry name" value="AminoTfrase-like_pln_mobile"/>
</dbReference>
<dbReference type="PANTHER" id="PTHR46033:SF8">
    <property type="entry name" value="PROTEIN MAINTENANCE OF MERISTEMS-LIKE"/>
    <property type="match status" value="1"/>
</dbReference>
<name>A0A5N6MK67_9ASTR</name>
<feature type="region of interest" description="Disordered" evidence="1">
    <location>
        <begin position="364"/>
        <end position="390"/>
    </location>
</feature>
<sequence>MSYDLHPRPIVDDLLFLKDSHRARDIFNIRELTKLVFRRADQKFFSLLNSSPITDNVKRYIDIAGFGGLIDSGYRNLDHVLLEALIERWRPETHTFHLPIGEVTVTLKVVNVLWGLPIESEVVSGCEQPSSLADRIVRCHTLLDSTACGHLSWGSIVLAMLYRNLCNATSSNSSTIGGPLYILQLWAWIRITTLAPTFLHRFDNQRPYGAMWREKLTYKDVVSHSLRACRSQLHSLREGEMDRISQTYRQAGDFMHTESTLNFQNFETLQNTANQAETSNVEQQNFEAVDAYGFSGISQLPSLDLNLQMSVGDLDDDTFLANTLNAENVDEYPPVSESEDEHLYDVYDSEVLEHAWDYGKHEDDPFDGQFHNPYEDEQDSDWSNDDYHWK</sequence>
<evidence type="ECO:0000313" key="4">
    <source>
        <dbReference type="Proteomes" id="UP000326396"/>
    </source>
</evidence>
<dbReference type="EMBL" id="SZYD01000015">
    <property type="protein sequence ID" value="KAD3640432.1"/>
    <property type="molecule type" value="Genomic_DNA"/>
</dbReference>
<gene>
    <name evidence="3" type="ORF">E3N88_29655</name>
</gene>
<evidence type="ECO:0000259" key="2">
    <source>
        <dbReference type="Pfam" id="PF10536"/>
    </source>
</evidence>
<dbReference type="InterPro" id="IPR044824">
    <property type="entry name" value="MAIN-like"/>
</dbReference>
<dbReference type="Proteomes" id="UP000326396">
    <property type="component" value="Linkage Group LG5"/>
</dbReference>
<dbReference type="GO" id="GO:0010073">
    <property type="term" value="P:meristem maintenance"/>
    <property type="evidence" value="ECO:0007669"/>
    <property type="project" value="InterPro"/>
</dbReference>
<organism evidence="3 4">
    <name type="scientific">Mikania micrantha</name>
    <name type="common">bitter vine</name>
    <dbReference type="NCBI Taxonomy" id="192012"/>
    <lineage>
        <taxon>Eukaryota</taxon>
        <taxon>Viridiplantae</taxon>
        <taxon>Streptophyta</taxon>
        <taxon>Embryophyta</taxon>
        <taxon>Tracheophyta</taxon>
        <taxon>Spermatophyta</taxon>
        <taxon>Magnoliopsida</taxon>
        <taxon>eudicotyledons</taxon>
        <taxon>Gunneridae</taxon>
        <taxon>Pentapetalae</taxon>
        <taxon>asterids</taxon>
        <taxon>campanulids</taxon>
        <taxon>Asterales</taxon>
        <taxon>Asteraceae</taxon>
        <taxon>Asteroideae</taxon>
        <taxon>Heliantheae alliance</taxon>
        <taxon>Eupatorieae</taxon>
        <taxon>Mikania</taxon>
    </lineage>
</organism>
<dbReference type="Pfam" id="PF10536">
    <property type="entry name" value="PMD"/>
    <property type="match status" value="2"/>
</dbReference>
<dbReference type="PANTHER" id="PTHR46033">
    <property type="entry name" value="PROTEIN MAIN-LIKE 2"/>
    <property type="match status" value="1"/>
</dbReference>
<protein>
    <recommendedName>
        <fullName evidence="2">Aminotransferase-like plant mobile domain-containing protein</fullName>
    </recommendedName>
</protein>